<dbReference type="PROSITE" id="PS51257">
    <property type="entry name" value="PROKAR_LIPOPROTEIN"/>
    <property type="match status" value="1"/>
</dbReference>
<keyword evidence="2" id="KW-1185">Reference proteome</keyword>
<accession>A0A3D9GPG1</accession>
<dbReference type="AlphaFoldDB" id="A0A3D9GPG1"/>
<evidence type="ECO:0000313" key="2">
    <source>
        <dbReference type="Proteomes" id="UP000256980"/>
    </source>
</evidence>
<reference evidence="1 2" key="1">
    <citation type="submission" date="2018-07" db="EMBL/GenBank/DDBJ databases">
        <title>Genomic Encyclopedia of Type Strains, Phase III (KMG-III): the genomes of soil and plant-associated and newly described type strains.</title>
        <authorList>
            <person name="Whitman W."/>
        </authorList>
    </citation>
    <scope>NUCLEOTIDE SEQUENCE [LARGE SCALE GENOMIC DNA]</scope>
    <source>
        <strain evidence="1 2">CECT 7946</strain>
    </source>
</reference>
<dbReference type="EMBL" id="QRDV01000027">
    <property type="protein sequence ID" value="RED37664.1"/>
    <property type="molecule type" value="Genomic_DNA"/>
</dbReference>
<proteinExistence type="predicted"/>
<sequence length="231" mass="27967">MNKLLTLNILILLLVSCVNKEKSESEFYAENKTSFFDLRNSDWTKNTWIRKPENLRTIHESFKKFGYEKLENLIFKSENSFLIEDIYIKRNFGNLMDSLQLTYNKPEIQIKYYAEFWNRRKAEKNDSIVYEILKELNSMKLDKKRLNYKKQFVNDTLVDLLKIEFDNDNLNTEKAKSDFDILKKYGFHQSAYNLLFERAEYSELNLDREKLKKELTKTKEFKQPWLIDNEK</sequence>
<organism evidence="1 2">
    <name type="scientific">Winogradskyella eximia</name>
    <dbReference type="NCBI Taxonomy" id="262006"/>
    <lineage>
        <taxon>Bacteria</taxon>
        <taxon>Pseudomonadati</taxon>
        <taxon>Bacteroidota</taxon>
        <taxon>Flavobacteriia</taxon>
        <taxon>Flavobacteriales</taxon>
        <taxon>Flavobacteriaceae</taxon>
        <taxon>Winogradskyella</taxon>
    </lineage>
</organism>
<comment type="caution">
    <text evidence="1">The sequence shown here is derived from an EMBL/GenBank/DDBJ whole genome shotgun (WGS) entry which is preliminary data.</text>
</comment>
<protein>
    <recommendedName>
        <fullName evidence="3">Lipoprotein</fullName>
    </recommendedName>
</protein>
<gene>
    <name evidence="1" type="ORF">DFQ10_1272</name>
</gene>
<dbReference type="OrthoDB" id="1420631at2"/>
<evidence type="ECO:0000313" key="1">
    <source>
        <dbReference type="EMBL" id="RED37664.1"/>
    </source>
</evidence>
<dbReference type="Proteomes" id="UP000256980">
    <property type="component" value="Unassembled WGS sequence"/>
</dbReference>
<evidence type="ECO:0008006" key="3">
    <source>
        <dbReference type="Google" id="ProtNLM"/>
    </source>
</evidence>
<name>A0A3D9GPG1_9FLAO</name>
<dbReference type="RefSeq" id="WP_115818925.1">
    <property type="nucleotide sequence ID" value="NZ_QRDV01000027.1"/>
</dbReference>